<keyword evidence="3 7" id="KW-0479">Metal-binding</keyword>
<dbReference type="SUPFAM" id="SSF49313">
    <property type="entry name" value="Cadherin-like"/>
    <property type="match status" value="1"/>
</dbReference>
<keyword evidence="6 7" id="KW-0408">Iron</keyword>
<dbReference type="PANTHER" id="PTHR30600">
    <property type="entry name" value="CYTOCHROME C PEROXIDASE-RELATED"/>
    <property type="match status" value="1"/>
</dbReference>
<evidence type="ECO:0000256" key="3">
    <source>
        <dbReference type="ARBA" id="ARBA00022723"/>
    </source>
</evidence>
<dbReference type="Proteomes" id="UP000247763">
    <property type="component" value="Chromosome"/>
</dbReference>
<dbReference type="InterPro" id="IPR009056">
    <property type="entry name" value="Cyt_c-like_dom"/>
</dbReference>
<dbReference type="GO" id="GO:0005509">
    <property type="term" value="F:calcium ion binding"/>
    <property type="evidence" value="ECO:0007669"/>
    <property type="project" value="InterPro"/>
</dbReference>
<evidence type="ECO:0000313" key="9">
    <source>
        <dbReference type="EMBL" id="AWM78835.1"/>
    </source>
</evidence>
<dbReference type="Gene3D" id="2.60.40.10">
    <property type="entry name" value="Immunoglobulins"/>
    <property type="match status" value="1"/>
</dbReference>
<dbReference type="InterPro" id="IPR004852">
    <property type="entry name" value="Di-haem_cyt_c_peroxidsae"/>
</dbReference>
<evidence type="ECO:0000256" key="7">
    <source>
        <dbReference type="PROSITE-ProRule" id="PRU00433"/>
    </source>
</evidence>
<evidence type="ECO:0000259" key="8">
    <source>
        <dbReference type="PROSITE" id="PS51007"/>
    </source>
</evidence>
<keyword evidence="4" id="KW-0732">Signal</keyword>
<dbReference type="Pfam" id="PF03150">
    <property type="entry name" value="CCP_MauG"/>
    <property type="match status" value="1"/>
</dbReference>
<protein>
    <submittedName>
        <fullName evidence="9">Methylamine utilization protein</fullName>
    </submittedName>
</protein>
<name>A0A2Z3HVG8_9CAUL</name>
<dbReference type="GO" id="GO:0009055">
    <property type="term" value="F:electron transfer activity"/>
    <property type="evidence" value="ECO:0007669"/>
    <property type="project" value="InterPro"/>
</dbReference>
<comment type="subcellular location">
    <subcellularLocation>
        <location evidence="1">Cell envelope</location>
    </subcellularLocation>
</comment>
<reference evidence="10" key="1">
    <citation type="submission" date="2018-05" db="EMBL/GenBank/DDBJ databases">
        <title>Genome sequencing of Phenylobacterium sp. HYN0004.</title>
        <authorList>
            <person name="Yi H."/>
            <person name="Baek C."/>
        </authorList>
    </citation>
    <scope>NUCLEOTIDE SEQUENCE [LARGE SCALE GENOMIC DNA]</scope>
    <source>
        <strain evidence="10">HYN0004</strain>
    </source>
</reference>
<keyword evidence="2 7" id="KW-0349">Heme</keyword>
<sequence>MTYAVNLSVTTVGLSVSGTTVSGTPHTAGTVAVTITASDGRGGSATQTFNIVVSPVSQAALGRPTLPVALLAYSDAGIGLPAHYTRTGPGAPAGADNTPQNNPVTNAGATLGRVLFYDRRLSQNDTVACASCHQQAKGFSDSARLSVGFRGGTTTRHSMGLSNARYYARGRFFWDERAATLEDQVLTPIQDTTEMGMTLAELEAKLAATDFYPALFRDAFGTTEVTRQRIALALSQFVRAMSSYRAKYDQAFVNGVPNFPAVLTAQEERGRQVYTGVGRCDGCHGTDAHISPNIFNNGLDATVTDAGAGGGRFKSPSLRNVAVRGPYMHDGRFATLRDVVEHYDHGVQDSPNLAPQLRDNAGAPRRLNLSEADKLALVAFLGTLTDTALIQDPKFSNPF</sequence>
<evidence type="ECO:0000313" key="10">
    <source>
        <dbReference type="Proteomes" id="UP000247763"/>
    </source>
</evidence>
<dbReference type="GO" id="GO:0016020">
    <property type="term" value="C:membrane"/>
    <property type="evidence" value="ECO:0007669"/>
    <property type="project" value="InterPro"/>
</dbReference>
<dbReference type="PROSITE" id="PS51007">
    <property type="entry name" value="CYTC"/>
    <property type="match status" value="1"/>
</dbReference>
<proteinExistence type="predicted"/>
<evidence type="ECO:0000256" key="6">
    <source>
        <dbReference type="ARBA" id="ARBA00023004"/>
    </source>
</evidence>
<dbReference type="InterPro" id="IPR051395">
    <property type="entry name" value="Cytochrome_c_Peroxidase/MauG"/>
</dbReference>
<evidence type="ECO:0000256" key="2">
    <source>
        <dbReference type="ARBA" id="ARBA00022617"/>
    </source>
</evidence>
<keyword evidence="5" id="KW-0560">Oxidoreductase</keyword>
<dbReference type="AlphaFoldDB" id="A0A2Z3HVG8"/>
<dbReference type="InterPro" id="IPR036909">
    <property type="entry name" value="Cyt_c-like_dom_sf"/>
</dbReference>
<gene>
    <name evidence="9" type="ORF">HYN04_10970</name>
</gene>
<accession>A0A2Z3HVG8</accession>
<dbReference type="GO" id="GO:0004130">
    <property type="term" value="F:cytochrome-c peroxidase activity"/>
    <property type="evidence" value="ECO:0007669"/>
    <property type="project" value="TreeGrafter"/>
</dbReference>
<dbReference type="GO" id="GO:0030313">
    <property type="term" value="C:cell envelope"/>
    <property type="evidence" value="ECO:0007669"/>
    <property type="project" value="UniProtKB-SubCell"/>
</dbReference>
<dbReference type="Gene3D" id="1.10.760.10">
    <property type="entry name" value="Cytochrome c-like domain"/>
    <property type="match status" value="2"/>
</dbReference>
<dbReference type="KEGG" id="phb:HYN04_10970"/>
<dbReference type="EMBL" id="CP029479">
    <property type="protein sequence ID" value="AWM78835.1"/>
    <property type="molecule type" value="Genomic_DNA"/>
</dbReference>
<evidence type="ECO:0000256" key="1">
    <source>
        <dbReference type="ARBA" id="ARBA00004196"/>
    </source>
</evidence>
<dbReference type="SUPFAM" id="SSF46626">
    <property type="entry name" value="Cytochrome c"/>
    <property type="match status" value="2"/>
</dbReference>
<dbReference type="GO" id="GO:0020037">
    <property type="term" value="F:heme binding"/>
    <property type="evidence" value="ECO:0007669"/>
    <property type="project" value="InterPro"/>
</dbReference>
<evidence type="ECO:0000256" key="4">
    <source>
        <dbReference type="ARBA" id="ARBA00022729"/>
    </source>
</evidence>
<dbReference type="OrthoDB" id="9805202at2"/>
<evidence type="ECO:0000256" key="5">
    <source>
        <dbReference type="ARBA" id="ARBA00023002"/>
    </source>
</evidence>
<organism evidence="9 10">
    <name type="scientific">Phenylobacterium parvum</name>
    <dbReference type="NCBI Taxonomy" id="2201350"/>
    <lineage>
        <taxon>Bacteria</taxon>
        <taxon>Pseudomonadati</taxon>
        <taxon>Pseudomonadota</taxon>
        <taxon>Alphaproteobacteria</taxon>
        <taxon>Caulobacterales</taxon>
        <taxon>Caulobacteraceae</taxon>
        <taxon>Phenylobacterium</taxon>
    </lineage>
</organism>
<dbReference type="PANTHER" id="PTHR30600:SF10">
    <property type="entry name" value="BLL6722 PROTEIN"/>
    <property type="match status" value="1"/>
</dbReference>
<keyword evidence="10" id="KW-1185">Reference proteome</keyword>
<feature type="domain" description="Cytochrome c" evidence="8">
    <location>
        <begin position="265"/>
        <end position="385"/>
    </location>
</feature>
<dbReference type="InterPro" id="IPR015919">
    <property type="entry name" value="Cadherin-like_sf"/>
</dbReference>
<dbReference type="InterPro" id="IPR013783">
    <property type="entry name" value="Ig-like_fold"/>
</dbReference>